<dbReference type="AlphaFoldDB" id="A0A0D0HJ52"/>
<dbReference type="GO" id="GO:0016020">
    <property type="term" value="C:membrane"/>
    <property type="evidence" value="ECO:0007669"/>
    <property type="project" value="InterPro"/>
</dbReference>
<dbReference type="Pfam" id="PF00015">
    <property type="entry name" value="MCPsignal"/>
    <property type="match status" value="1"/>
</dbReference>
<keyword evidence="1 2" id="KW-0807">Transducer</keyword>
<dbReference type="RefSeq" id="WP_042536160.1">
    <property type="nucleotide sequence ID" value="NZ_JXTG01000020.1"/>
</dbReference>
<keyword evidence="7" id="KW-1185">Reference proteome</keyword>
<sequence length="537" mass="60530">MLQSKQAKKALQKVQRVAKEVKRTMRLDEPLAQQLDSLRDVLDRHLERDEYFVIVDEDGKGVVHTNRLREGMVFDDEVGKKSAKTTTPLLQLYKRNTGEVLIDAACPLFEQNGKRFNLRMGRLIHQPYIEMWFSTIVLLPVIALFIVAFMMQLPVKQTLLLTSVTGFISFLVSFSFYRTIMNRLHAWYHVTRAVSSGQLHTEVKTVGKRNAFHQIGYEINKVILGLRMILQQIAKATSSVEQVSHEQKEEAKRIAEAFDEVSATMETFREGAQKQTTFVDEAKQRIQTMLHYMHTVQTDIEQVVERAQTTFQSAQTGYTYMQAVEQQMNDTKQQMNDTAKQIQTVAKEADALIQKVSAITAIAEQTNMLALNASIEAARAGEAGKGFAVVASEVRKLAEHTNAFAHEILSSLANTYNQLSSVANAVTKQANTIDETTASLTKLTDSIAYFQTMSHELNALSQRNRTLMQQTTKEGNELHEAIADIYTIANDFTKVVHETASGLEQQASSVHQLAKEAAVLAEEVYQLKQILHRFGIK</sequence>
<keyword evidence="4" id="KW-1133">Transmembrane helix</keyword>
<dbReference type="PANTHER" id="PTHR32089:SF112">
    <property type="entry name" value="LYSOZYME-LIKE PROTEIN-RELATED"/>
    <property type="match status" value="1"/>
</dbReference>
<dbReference type="Gene3D" id="1.10.287.950">
    <property type="entry name" value="Methyl-accepting chemotaxis protein"/>
    <property type="match status" value="1"/>
</dbReference>
<evidence type="ECO:0000256" key="1">
    <source>
        <dbReference type="ARBA" id="ARBA00023224"/>
    </source>
</evidence>
<dbReference type="PANTHER" id="PTHR32089">
    <property type="entry name" value="METHYL-ACCEPTING CHEMOTAXIS PROTEIN MCPB"/>
    <property type="match status" value="1"/>
</dbReference>
<feature type="transmembrane region" description="Helical" evidence="4">
    <location>
        <begin position="159"/>
        <end position="177"/>
    </location>
</feature>
<dbReference type="PROSITE" id="PS50111">
    <property type="entry name" value="CHEMOTAXIS_TRANSDUC_2"/>
    <property type="match status" value="1"/>
</dbReference>
<evidence type="ECO:0000256" key="3">
    <source>
        <dbReference type="SAM" id="Coils"/>
    </source>
</evidence>
<evidence type="ECO:0000313" key="6">
    <source>
        <dbReference type="EMBL" id="KIP20259.1"/>
    </source>
</evidence>
<proteinExistence type="predicted"/>
<feature type="coiled-coil region" evidence="3">
    <location>
        <begin position="321"/>
        <end position="348"/>
    </location>
</feature>
<dbReference type="EMBL" id="JXTG01000020">
    <property type="protein sequence ID" value="KIP20259.1"/>
    <property type="molecule type" value="Genomic_DNA"/>
</dbReference>
<feature type="transmembrane region" description="Helical" evidence="4">
    <location>
        <begin position="129"/>
        <end position="153"/>
    </location>
</feature>
<name>A0A0D0HJ52_9BACL</name>
<feature type="domain" description="Methyl-accepting transducer" evidence="5">
    <location>
        <begin position="250"/>
        <end position="489"/>
    </location>
</feature>
<dbReference type="PATRIC" id="fig|265546.4.peg.2597"/>
<evidence type="ECO:0000256" key="2">
    <source>
        <dbReference type="PROSITE-ProRule" id="PRU00284"/>
    </source>
</evidence>
<keyword evidence="4" id="KW-0812">Transmembrane</keyword>
<accession>A0A0D0HJ52</accession>
<keyword evidence="4" id="KW-0472">Membrane</keyword>
<dbReference type="CDD" id="cd18773">
    <property type="entry name" value="PDC1_HK_sensor"/>
    <property type="match status" value="1"/>
</dbReference>
<dbReference type="SUPFAM" id="SSF58104">
    <property type="entry name" value="Methyl-accepting chemotaxis protein (MCP) signaling domain"/>
    <property type="match status" value="1"/>
</dbReference>
<keyword evidence="3" id="KW-0175">Coiled coil</keyword>
<protein>
    <submittedName>
        <fullName evidence="6">Methyl-accepting chemotaxis protein 4</fullName>
    </submittedName>
</protein>
<dbReference type="Proteomes" id="UP000032047">
    <property type="component" value="Unassembled WGS sequence"/>
</dbReference>
<dbReference type="SMART" id="SM00283">
    <property type="entry name" value="MA"/>
    <property type="match status" value="1"/>
</dbReference>
<evidence type="ECO:0000259" key="5">
    <source>
        <dbReference type="PROSITE" id="PS50111"/>
    </source>
</evidence>
<gene>
    <name evidence="6" type="ORF">JV16_02584</name>
</gene>
<dbReference type="GO" id="GO:0007165">
    <property type="term" value="P:signal transduction"/>
    <property type="evidence" value="ECO:0007669"/>
    <property type="project" value="UniProtKB-KW"/>
</dbReference>
<comment type="caution">
    <text evidence="6">The sequence shown here is derived from an EMBL/GenBank/DDBJ whole genome shotgun (WGS) entry which is preliminary data.</text>
</comment>
<reference evidence="6 7" key="1">
    <citation type="submission" date="2015-01" db="EMBL/GenBank/DDBJ databases">
        <title>Genome sequence of Anoxybacillus ayderensis strain AB04.</title>
        <authorList>
            <person name="Belduz A.O."/>
            <person name="Canakci S."/>
            <person name="Chan K.-G."/>
            <person name="Kahar U.M."/>
            <person name="Yaakob A.S."/>
            <person name="Chan C.S."/>
            <person name="Goh K.M."/>
        </authorList>
    </citation>
    <scope>NUCLEOTIDE SEQUENCE [LARGE SCALE GENOMIC DNA]</scope>
    <source>
        <strain evidence="6 7">AB04</strain>
    </source>
</reference>
<evidence type="ECO:0000313" key="7">
    <source>
        <dbReference type="Proteomes" id="UP000032047"/>
    </source>
</evidence>
<dbReference type="InterPro" id="IPR004089">
    <property type="entry name" value="MCPsignal_dom"/>
</dbReference>
<organism evidence="6 7">
    <name type="scientific">Anoxybacillus ayderensis</name>
    <dbReference type="NCBI Taxonomy" id="265546"/>
    <lineage>
        <taxon>Bacteria</taxon>
        <taxon>Bacillati</taxon>
        <taxon>Bacillota</taxon>
        <taxon>Bacilli</taxon>
        <taxon>Bacillales</taxon>
        <taxon>Anoxybacillaceae</taxon>
        <taxon>Anoxybacillus</taxon>
    </lineage>
</organism>
<evidence type="ECO:0000256" key="4">
    <source>
        <dbReference type="SAM" id="Phobius"/>
    </source>
</evidence>